<dbReference type="EMBL" id="JAVRBG010000013">
    <property type="protein sequence ID" value="MDT0295437.1"/>
    <property type="molecule type" value="Genomic_DNA"/>
</dbReference>
<reference evidence="3" key="1">
    <citation type="submission" date="2023-07" db="EMBL/GenBank/DDBJ databases">
        <title>Isolating and identifying novel microbial strains from the Mariana Trench.</title>
        <authorList>
            <person name="Fu H."/>
        </authorList>
    </citation>
    <scope>NUCLEOTIDE SEQUENCE [LARGE SCALE GENOMIC DNA]</scope>
    <source>
        <strain evidence="3">T-y2</strain>
    </source>
</reference>
<name>A0ABU2KL77_9FLAO</name>
<gene>
    <name evidence="2" type="ORF">RLT85_12430</name>
</gene>
<keyword evidence="1" id="KW-0732">Signal</keyword>
<feature type="signal peptide" evidence="1">
    <location>
        <begin position="1"/>
        <end position="21"/>
    </location>
</feature>
<protein>
    <submittedName>
        <fullName evidence="2">DUF6134 family protein</fullName>
    </submittedName>
</protein>
<keyword evidence="3" id="KW-1185">Reference proteome</keyword>
<evidence type="ECO:0000313" key="3">
    <source>
        <dbReference type="Proteomes" id="UP001182991"/>
    </source>
</evidence>
<evidence type="ECO:0000313" key="2">
    <source>
        <dbReference type="EMBL" id="MDT0295437.1"/>
    </source>
</evidence>
<proteinExistence type="predicted"/>
<dbReference type="Proteomes" id="UP001182991">
    <property type="component" value="Unassembled WGS sequence"/>
</dbReference>
<feature type="chain" id="PRO_5046432456" evidence="1">
    <location>
        <begin position="22"/>
        <end position="200"/>
    </location>
</feature>
<organism evidence="2 3">
    <name type="scientific">Mesonia ostreae</name>
    <dbReference type="NCBI Taxonomy" id="861110"/>
    <lineage>
        <taxon>Bacteria</taxon>
        <taxon>Pseudomonadati</taxon>
        <taxon>Bacteroidota</taxon>
        <taxon>Flavobacteriia</taxon>
        <taxon>Flavobacteriales</taxon>
        <taxon>Flavobacteriaceae</taxon>
        <taxon>Mesonia</taxon>
    </lineage>
</organism>
<dbReference type="RefSeq" id="WP_311402373.1">
    <property type="nucleotide sequence ID" value="NZ_JAVRBG010000013.1"/>
</dbReference>
<comment type="caution">
    <text evidence="2">The sequence shown here is derived from an EMBL/GenBank/DDBJ whole genome shotgun (WGS) entry which is preliminary data.</text>
</comment>
<evidence type="ECO:0000256" key="1">
    <source>
        <dbReference type="SAM" id="SignalP"/>
    </source>
</evidence>
<dbReference type="InterPro" id="IPR045767">
    <property type="entry name" value="DUF6134"/>
</dbReference>
<dbReference type="Pfam" id="PF19630">
    <property type="entry name" value="DUF6134"/>
    <property type="match status" value="1"/>
</dbReference>
<accession>A0ABU2KL77</accession>
<sequence length="200" mass="23145">MFKRTFILIFLLMLGYFSAFSQTQSLTYQLFYHKKEIGTLKVTKIVEGNRSIYQNQTHINTRILFSKIVVDYSYLVVFNKKKLSNAKVLIEVKGDKRSDTQTILKDGIYQYYEDQKLINELKSDITYSAVMLMLEEPVGIHSVYSEENGTFHSLKKIGEHVYEKTNDKNNVNEYAYKNGVLESGTINAGIISFSMKLIDE</sequence>